<evidence type="ECO:0000313" key="2">
    <source>
        <dbReference type="EMBL" id="GAC85800.1"/>
    </source>
</evidence>
<accession>A0ABQ0IQH1</accession>
<dbReference type="Gene3D" id="1.10.620.20">
    <property type="entry name" value="Ribonucleotide Reductase, subunit A"/>
    <property type="match status" value="1"/>
</dbReference>
<evidence type="ECO:0000313" key="3">
    <source>
        <dbReference type="Proteomes" id="UP000035021"/>
    </source>
</evidence>
<dbReference type="InterPro" id="IPR025859">
    <property type="entry name" value="AurF/CmlI"/>
</dbReference>
<feature type="region of interest" description="Disordered" evidence="1">
    <location>
        <begin position="314"/>
        <end position="338"/>
    </location>
</feature>
<keyword evidence="3" id="KW-1185">Reference proteome</keyword>
<name>A0ABQ0IQH1_9ACTN</name>
<dbReference type="Proteomes" id="UP000035021">
    <property type="component" value="Unassembled WGS sequence"/>
</dbReference>
<dbReference type="Pfam" id="PF11583">
    <property type="entry name" value="AurF"/>
    <property type="match status" value="1"/>
</dbReference>
<dbReference type="InterPro" id="IPR012348">
    <property type="entry name" value="RNR-like"/>
</dbReference>
<reference evidence="2 3" key="1">
    <citation type="submission" date="2013-02" db="EMBL/GenBank/DDBJ databases">
        <title>Whole genome shotgun sequence of Gordonia paraffinivorans NBRC 108238.</title>
        <authorList>
            <person name="Isaki-Nakamura S."/>
            <person name="Hosoyama A."/>
            <person name="Tsuchikane K."/>
            <person name="Ando Y."/>
            <person name="Baba S."/>
            <person name="Ohji S."/>
            <person name="Hamada M."/>
            <person name="Tamura T."/>
            <person name="Yamazoe A."/>
            <person name="Yamazaki S."/>
            <person name="Fujita N."/>
        </authorList>
    </citation>
    <scope>NUCLEOTIDE SEQUENCE [LARGE SCALE GENOMIC DNA]</scope>
    <source>
        <strain evidence="2 3">NBRC 108238</strain>
    </source>
</reference>
<dbReference type="RefSeq" id="WP_006902053.1">
    <property type="nucleotide sequence ID" value="NZ_BAOQ01000042.1"/>
</dbReference>
<evidence type="ECO:0000256" key="1">
    <source>
        <dbReference type="SAM" id="MobiDB-lite"/>
    </source>
</evidence>
<gene>
    <name evidence="2" type="ORF">GP2_042_00260</name>
</gene>
<sequence>MTAHLPQHDPSNPVETAVIRGLVRSWPRRATVRRREPELDAPTMNELYDEGLTDFPEAMLPFAGHPLWERLDDERRTRVRAWAWIAYNKNVIDIEQDVVTTAFGLLFRDAFGTGLSDADREAVVQSMVDEEYYTLMHLNASTLTRRRRGWELPDATLPKSFTARRHREALARAASPRSAALTSLAYATVAETSIADYLTLVAEDPTIQPVHRATIALHRRDERAHASVSAEMIVLVYDRLDSRDREILVHALRDAVEAFTATDTAVWSTILAAERTPDGESMLREAAEGAGRRRLLQDCSAIDRLLARLGVADDTGSPGHSAAPAPSRFPIPRHRPRI</sequence>
<organism evidence="2 3">
    <name type="scientific">Gordonia paraffinivorans NBRC 108238</name>
    <dbReference type="NCBI Taxonomy" id="1223543"/>
    <lineage>
        <taxon>Bacteria</taxon>
        <taxon>Bacillati</taxon>
        <taxon>Actinomycetota</taxon>
        <taxon>Actinomycetes</taxon>
        <taxon>Mycobacteriales</taxon>
        <taxon>Gordoniaceae</taxon>
        <taxon>Gordonia</taxon>
    </lineage>
</organism>
<evidence type="ECO:0008006" key="4">
    <source>
        <dbReference type="Google" id="ProtNLM"/>
    </source>
</evidence>
<comment type="caution">
    <text evidence="2">The sequence shown here is derived from an EMBL/GenBank/DDBJ whole genome shotgun (WGS) entry which is preliminary data.</text>
</comment>
<protein>
    <recommendedName>
        <fullName evidence="4">Diiron oxygenase</fullName>
    </recommendedName>
</protein>
<dbReference type="EMBL" id="BAOQ01000042">
    <property type="protein sequence ID" value="GAC85800.1"/>
    <property type="molecule type" value="Genomic_DNA"/>
</dbReference>
<proteinExistence type="predicted"/>